<keyword evidence="5" id="KW-1185">Reference proteome</keyword>
<sequence>MLPFFLSHQHSLSDEPSGDVSQRHEYLVRRFFRDLSEEVRAIMGVASRDRVGYLADPVAAVPERSAMLRNCHTMIALLSPRYVADPLCAQDIATFQQPDAAPAAARRRLLPIFWEPTDVPANLDAIQHADPLLNAAYRQHGLRRLMVADDYRSDYVESVNAVALRVVQAVGASRVEPERPPAPQAQVPADPSRHGQIITFYSFKGGVGRTMALANIAWILASTGRSVLAVDWDLESPGLHRYFAPFLADRDLRQSPGVFDAIWRFVNVVMQPAEDGSQAELSVSDIRKAAQARRYATSLERYEFPRGGTIDFMPAGRQGADYSRTLSHFDWDQFYTRLHGDQFLLALADDMRANYDVVLIDSRTGLSDSAGICTVTLPDIVVNCFTYNNQSIEGAAAAARSITVQSRGNVRVYPVPTRVEDGEATKLDRRRSLAQQRFADHLASLGYPDPTRYWGQVEIPYKIFYAYEETLATFGDPPYQQNTLLASYERLAGELFGEPIGFDGVPEPVRRGWLTEFEQRGSAIAGTLMIAYMPRERVWAEWIAYQLRLVGQRSNLRDLNDSKTAVEALGQAERAIVVLSVESAKASPVRTWWEHAVTRDVPGQWRFLVPVRLDGQRMPSPYDSHEPVDMYNVTEADAVGALLARLGLRDALQVTEPLGGGPRPRFPFTPARVWRVPSRNTGFVGRDTAMERLRERLNSSTAQTGPAVLQGIGGVGKTQIAVEYLHRFAADYDVVWWISAEQPALILTELANLAQELELPVAERLDDQVGAVLEALRLGRPSARWLLVFDNNDDPEQLRPFIPIGGGDVIITTPGQEWSREAWTLDVNVFERSESVSLLMNRVVGLAEPDAEEIAEKLGDLPLAVEQAASWLAATAMSARGYLDLLDQQLPKILNEPPPPGYRHAAAETWRLSQERLRQSSRAAAHLTELCAFFGPEPIPTRLIDSPGMAALLAADDPNLRDSLVRGSLIREITRFGLVRVDPAIHALRMHRLVQSVLRNDLSESERVSRQRQVHVILAADTRGEPDDSKNWPTYQGLLPHLEPSGALDTDDSDVQQFVIDMIRYLRYRGDLSSAQALGDRADKAWSARSGDTNKVAVLRVRSELGNILHARGRYQDALRLQGEASVGLTRALGETHPYALIAVGGQAAAQRGLGNYRAARDLDELSAIRWQATLGDNHARTLIAKNNLAVSLRLTGDFAGALREDEELVRASERAGGSSSWWTLLFRVNLGRDLRETGDLLQSKAVLEKVESDCRAVLGDQHSRTLSAAKNRVITMRRLGLSKDHLQLIDDTVAESERTSGPRHPSTLLCALEAACVRSALGQHDEALSRAETVVSAYREILGADNPVTLASVNDHAVFLLRRGDAAEALRELVDTASRFRTTLGTDHPYVLTCETNLATAHFAVGNHAKANQIDQGVHGQLRAIFNDSHPAVLAAAANLAASEEALGHLDAAFTLREETTRLAIAKLGVEHPNVQAIRDGERITSDIDPPEA</sequence>
<dbReference type="InterPro" id="IPR000157">
    <property type="entry name" value="TIR_dom"/>
</dbReference>
<dbReference type="InterPro" id="IPR053137">
    <property type="entry name" value="NLR-like"/>
</dbReference>
<dbReference type="Pfam" id="PF13424">
    <property type="entry name" value="TPR_12"/>
    <property type="match status" value="1"/>
</dbReference>
<comment type="caution">
    <text evidence="4">The sequence shown here is derived from an EMBL/GenBank/DDBJ whole genome shotgun (WGS) entry which is preliminary data.</text>
</comment>
<dbReference type="PANTHER" id="PTHR46082">
    <property type="entry name" value="ATP/GTP-BINDING PROTEIN-RELATED"/>
    <property type="match status" value="1"/>
</dbReference>
<protein>
    <submittedName>
        <fullName evidence="4">Uncharacterized protein</fullName>
    </submittedName>
</protein>
<dbReference type="Pfam" id="PF01656">
    <property type="entry name" value="CbiA"/>
    <property type="match status" value="1"/>
</dbReference>
<dbReference type="PANTHER" id="PTHR46082:SF6">
    <property type="entry name" value="AAA+ ATPASE DOMAIN-CONTAINING PROTEIN-RELATED"/>
    <property type="match status" value="1"/>
</dbReference>
<dbReference type="SUPFAM" id="SSF52540">
    <property type="entry name" value="P-loop containing nucleoside triphosphate hydrolases"/>
    <property type="match status" value="2"/>
</dbReference>
<evidence type="ECO:0000313" key="4">
    <source>
        <dbReference type="EMBL" id="GAA1753989.1"/>
    </source>
</evidence>
<accession>A0ABN2KE23</accession>
<feature type="domain" description="TIR" evidence="2">
    <location>
        <begin position="529"/>
        <end position="642"/>
    </location>
</feature>
<dbReference type="InterPro" id="IPR027417">
    <property type="entry name" value="P-loop_NTPase"/>
</dbReference>
<dbReference type="InterPro" id="IPR011990">
    <property type="entry name" value="TPR-like_helical_dom_sf"/>
</dbReference>
<dbReference type="Pfam" id="PF13374">
    <property type="entry name" value="TPR_10"/>
    <property type="match status" value="1"/>
</dbReference>
<dbReference type="Proteomes" id="UP001500655">
    <property type="component" value="Unassembled WGS sequence"/>
</dbReference>
<dbReference type="InterPro" id="IPR002586">
    <property type="entry name" value="CobQ/CobB/MinD/ParA_Nub-bd_dom"/>
</dbReference>
<dbReference type="EMBL" id="BAAALS010000011">
    <property type="protein sequence ID" value="GAA1753989.1"/>
    <property type="molecule type" value="Genomic_DNA"/>
</dbReference>
<proteinExistence type="predicted"/>
<dbReference type="SUPFAM" id="SSF48452">
    <property type="entry name" value="TPR-like"/>
    <property type="match status" value="3"/>
</dbReference>
<feature type="domain" description="DUF7779" evidence="3">
    <location>
        <begin position="918"/>
        <end position="1006"/>
    </location>
</feature>
<evidence type="ECO:0000259" key="1">
    <source>
        <dbReference type="Pfam" id="PF01656"/>
    </source>
</evidence>
<name>A0ABN2KE23_9ACTN</name>
<dbReference type="Pfam" id="PF25000">
    <property type="entry name" value="DUF7779"/>
    <property type="match status" value="1"/>
</dbReference>
<dbReference type="RefSeq" id="WP_344080858.1">
    <property type="nucleotide sequence ID" value="NZ_BAAALS010000011.1"/>
</dbReference>
<dbReference type="Gene3D" id="1.25.40.10">
    <property type="entry name" value="Tetratricopeptide repeat domain"/>
    <property type="match status" value="2"/>
</dbReference>
<organism evidence="4 5">
    <name type="scientific">Luedemannella helvata</name>
    <dbReference type="NCBI Taxonomy" id="349315"/>
    <lineage>
        <taxon>Bacteria</taxon>
        <taxon>Bacillati</taxon>
        <taxon>Actinomycetota</taxon>
        <taxon>Actinomycetes</taxon>
        <taxon>Micromonosporales</taxon>
        <taxon>Micromonosporaceae</taxon>
        <taxon>Luedemannella</taxon>
    </lineage>
</organism>
<gene>
    <name evidence="4" type="ORF">GCM10009681_26380</name>
</gene>
<evidence type="ECO:0000259" key="3">
    <source>
        <dbReference type="Pfam" id="PF25000"/>
    </source>
</evidence>
<dbReference type="Gene3D" id="3.40.50.300">
    <property type="entry name" value="P-loop containing nucleotide triphosphate hydrolases"/>
    <property type="match status" value="2"/>
</dbReference>
<feature type="domain" description="CobQ/CobB/MinD/ParA nucleotide binding" evidence="1">
    <location>
        <begin position="198"/>
        <end position="275"/>
    </location>
</feature>
<reference evidence="4 5" key="1">
    <citation type="journal article" date="2019" name="Int. J. Syst. Evol. Microbiol.">
        <title>The Global Catalogue of Microorganisms (GCM) 10K type strain sequencing project: providing services to taxonomists for standard genome sequencing and annotation.</title>
        <authorList>
            <consortium name="The Broad Institute Genomics Platform"/>
            <consortium name="The Broad Institute Genome Sequencing Center for Infectious Disease"/>
            <person name="Wu L."/>
            <person name="Ma J."/>
        </authorList>
    </citation>
    <scope>NUCLEOTIDE SEQUENCE [LARGE SCALE GENOMIC DNA]</scope>
    <source>
        <strain evidence="4 5">JCM 13249</strain>
    </source>
</reference>
<dbReference type="Pfam" id="PF13676">
    <property type="entry name" value="TIR_2"/>
    <property type="match status" value="1"/>
</dbReference>
<evidence type="ECO:0000259" key="2">
    <source>
        <dbReference type="Pfam" id="PF13676"/>
    </source>
</evidence>
<dbReference type="InterPro" id="IPR056681">
    <property type="entry name" value="DUF7779"/>
</dbReference>
<evidence type="ECO:0000313" key="5">
    <source>
        <dbReference type="Proteomes" id="UP001500655"/>
    </source>
</evidence>
<dbReference type="NCBIfam" id="NF047398">
    <property type="entry name" value="AAA_KGGVGR"/>
    <property type="match status" value="1"/>
</dbReference>
<dbReference type="NCBIfam" id="NF040586">
    <property type="entry name" value="FxSxx_TPR"/>
    <property type="match status" value="1"/>
</dbReference>